<dbReference type="EMBL" id="KN880444">
    <property type="protein sequence ID" value="KIY72386.1"/>
    <property type="molecule type" value="Genomic_DNA"/>
</dbReference>
<accession>A0A0D7BS01</accession>
<keyword evidence="3" id="KW-1185">Reference proteome</keyword>
<gene>
    <name evidence="2" type="ORF">CYLTODRAFT_440636</name>
</gene>
<evidence type="ECO:0000313" key="2">
    <source>
        <dbReference type="EMBL" id="KIY72386.1"/>
    </source>
</evidence>
<evidence type="ECO:0000313" key="3">
    <source>
        <dbReference type="Proteomes" id="UP000054007"/>
    </source>
</evidence>
<feature type="chain" id="PRO_5002317709" evidence="1">
    <location>
        <begin position="19"/>
        <end position="146"/>
    </location>
</feature>
<sequence>MQLLRSLFVLTVASFCAASALPDISNLTYEDLQKRAVQCETSGGSPSTADAIRAAQHIRDIDVHADPGHTECCQNNQGGSLCTTMYCTGSACVGICSQGALQFPGCMLCNEAGNGLLDIANRCSSGGKSGGRADAPYNLHLILFHS</sequence>
<name>A0A0D7BS01_9AGAR</name>
<dbReference type="AlphaFoldDB" id="A0A0D7BS01"/>
<proteinExistence type="predicted"/>
<dbReference type="OrthoDB" id="3039892at2759"/>
<evidence type="ECO:0000256" key="1">
    <source>
        <dbReference type="SAM" id="SignalP"/>
    </source>
</evidence>
<dbReference type="Proteomes" id="UP000054007">
    <property type="component" value="Unassembled WGS sequence"/>
</dbReference>
<keyword evidence="1" id="KW-0732">Signal</keyword>
<reference evidence="2 3" key="1">
    <citation type="journal article" date="2015" name="Fungal Genet. Biol.">
        <title>Evolution of novel wood decay mechanisms in Agaricales revealed by the genome sequences of Fistulina hepatica and Cylindrobasidium torrendii.</title>
        <authorList>
            <person name="Floudas D."/>
            <person name="Held B.W."/>
            <person name="Riley R."/>
            <person name="Nagy L.G."/>
            <person name="Koehler G."/>
            <person name="Ransdell A.S."/>
            <person name="Younus H."/>
            <person name="Chow J."/>
            <person name="Chiniquy J."/>
            <person name="Lipzen A."/>
            <person name="Tritt A."/>
            <person name="Sun H."/>
            <person name="Haridas S."/>
            <person name="LaButti K."/>
            <person name="Ohm R.A."/>
            <person name="Kues U."/>
            <person name="Blanchette R.A."/>
            <person name="Grigoriev I.V."/>
            <person name="Minto R.E."/>
            <person name="Hibbett D.S."/>
        </authorList>
    </citation>
    <scope>NUCLEOTIDE SEQUENCE [LARGE SCALE GENOMIC DNA]</scope>
    <source>
        <strain evidence="2 3">FP15055 ss-10</strain>
    </source>
</reference>
<protein>
    <submittedName>
        <fullName evidence="2">Uncharacterized protein</fullName>
    </submittedName>
</protein>
<feature type="signal peptide" evidence="1">
    <location>
        <begin position="1"/>
        <end position="18"/>
    </location>
</feature>
<organism evidence="2 3">
    <name type="scientific">Cylindrobasidium torrendii FP15055 ss-10</name>
    <dbReference type="NCBI Taxonomy" id="1314674"/>
    <lineage>
        <taxon>Eukaryota</taxon>
        <taxon>Fungi</taxon>
        <taxon>Dikarya</taxon>
        <taxon>Basidiomycota</taxon>
        <taxon>Agaricomycotina</taxon>
        <taxon>Agaricomycetes</taxon>
        <taxon>Agaricomycetidae</taxon>
        <taxon>Agaricales</taxon>
        <taxon>Marasmiineae</taxon>
        <taxon>Physalacriaceae</taxon>
        <taxon>Cylindrobasidium</taxon>
    </lineage>
</organism>